<evidence type="ECO:0008006" key="6">
    <source>
        <dbReference type="Google" id="ProtNLM"/>
    </source>
</evidence>
<evidence type="ECO:0000256" key="1">
    <source>
        <dbReference type="SAM" id="MobiDB-lite"/>
    </source>
</evidence>
<feature type="compositionally biased region" description="Basic and acidic residues" evidence="1">
    <location>
        <begin position="546"/>
        <end position="563"/>
    </location>
</feature>
<evidence type="ECO:0000313" key="4">
    <source>
        <dbReference type="EMBL" id="KAF9582112.1"/>
    </source>
</evidence>
<dbReference type="AlphaFoldDB" id="A0A9P6FUU1"/>
<dbReference type="Proteomes" id="UP000780801">
    <property type="component" value="Unassembled WGS sequence"/>
</dbReference>
<organism evidence="4 5">
    <name type="scientific">Lunasporangiospora selenospora</name>
    <dbReference type="NCBI Taxonomy" id="979761"/>
    <lineage>
        <taxon>Eukaryota</taxon>
        <taxon>Fungi</taxon>
        <taxon>Fungi incertae sedis</taxon>
        <taxon>Mucoromycota</taxon>
        <taxon>Mortierellomycotina</taxon>
        <taxon>Mortierellomycetes</taxon>
        <taxon>Mortierellales</taxon>
        <taxon>Mortierellaceae</taxon>
        <taxon>Lunasporangiospora</taxon>
    </lineage>
</organism>
<keyword evidence="2" id="KW-1133">Transmembrane helix</keyword>
<keyword evidence="2" id="KW-0472">Membrane</keyword>
<name>A0A9P6FUU1_9FUNG</name>
<feature type="compositionally biased region" description="Polar residues" evidence="1">
    <location>
        <begin position="629"/>
        <end position="641"/>
    </location>
</feature>
<evidence type="ECO:0000256" key="3">
    <source>
        <dbReference type="SAM" id="SignalP"/>
    </source>
</evidence>
<feature type="compositionally biased region" description="Basic and acidic residues" evidence="1">
    <location>
        <begin position="506"/>
        <end position="519"/>
    </location>
</feature>
<feature type="compositionally biased region" description="Low complexity" evidence="1">
    <location>
        <begin position="305"/>
        <end position="327"/>
    </location>
</feature>
<reference evidence="4" key="1">
    <citation type="journal article" date="2020" name="Fungal Divers.">
        <title>Resolving the Mortierellaceae phylogeny through synthesis of multi-gene phylogenetics and phylogenomics.</title>
        <authorList>
            <person name="Vandepol N."/>
            <person name="Liber J."/>
            <person name="Desiro A."/>
            <person name="Na H."/>
            <person name="Kennedy M."/>
            <person name="Barry K."/>
            <person name="Grigoriev I.V."/>
            <person name="Miller A.N."/>
            <person name="O'Donnell K."/>
            <person name="Stajich J.E."/>
            <person name="Bonito G."/>
        </authorList>
    </citation>
    <scope>NUCLEOTIDE SEQUENCE</scope>
    <source>
        <strain evidence="4">KOD1015</strain>
    </source>
</reference>
<feature type="compositionally biased region" description="Basic and acidic residues" evidence="1">
    <location>
        <begin position="383"/>
        <end position="394"/>
    </location>
</feature>
<keyword evidence="5" id="KW-1185">Reference proteome</keyword>
<feature type="region of interest" description="Disordered" evidence="1">
    <location>
        <begin position="380"/>
        <end position="652"/>
    </location>
</feature>
<comment type="caution">
    <text evidence="4">The sequence shown here is derived from an EMBL/GenBank/DDBJ whole genome shotgun (WGS) entry which is preliminary data.</text>
</comment>
<evidence type="ECO:0000313" key="5">
    <source>
        <dbReference type="Proteomes" id="UP000780801"/>
    </source>
</evidence>
<keyword evidence="2" id="KW-0812">Transmembrane</keyword>
<accession>A0A9P6FUU1</accession>
<dbReference type="EMBL" id="JAABOA010001178">
    <property type="protein sequence ID" value="KAF9582112.1"/>
    <property type="molecule type" value="Genomic_DNA"/>
</dbReference>
<proteinExistence type="predicted"/>
<feature type="signal peptide" evidence="3">
    <location>
        <begin position="1"/>
        <end position="19"/>
    </location>
</feature>
<feature type="region of interest" description="Disordered" evidence="1">
    <location>
        <begin position="290"/>
        <end position="343"/>
    </location>
</feature>
<feature type="compositionally biased region" description="Basic and acidic residues" evidence="1">
    <location>
        <begin position="526"/>
        <end position="538"/>
    </location>
</feature>
<feature type="compositionally biased region" description="Basic and acidic residues" evidence="1">
    <location>
        <begin position="413"/>
        <end position="463"/>
    </location>
</feature>
<feature type="compositionally biased region" description="Basic and acidic residues" evidence="1">
    <location>
        <begin position="483"/>
        <end position="495"/>
    </location>
</feature>
<gene>
    <name evidence="4" type="ORF">BGW38_000627</name>
</gene>
<protein>
    <recommendedName>
        <fullName evidence="6">Transmembrane protein</fullName>
    </recommendedName>
</protein>
<feature type="chain" id="PRO_5040320878" description="Transmembrane protein" evidence="3">
    <location>
        <begin position="20"/>
        <end position="777"/>
    </location>
</feature>
<feature type="compositionally biased region" description="Pro residues" evidence="1">
    <location>
        <begin position="290"/>
        <end position="304"/>
    </location>
</feature>
<feature type="transmembrane region" description="Helical" evidence="2">
    <location>
        <begin position="351"/>
        <end position="373"/>
    </location>
</feature>
<feature type="compositionally biased region" description="Polar residues" evidence="1">
    <location>
        <begin position="735"/>
        <end position="768"/>
    </location>
</feature>
<sequence>MRVISTVIGVLPLIVGVLSQDSEPWKTPTGGMGYMSDRYRLVIHGGSARTFPGNEDVVVRRNGYFQLDLSSNWTTDDPPWTVLHGSDEKSLSGIGLATLPSGETLVLATDIPNKDGPLRLVTISRGGGAWIDRQNVPSKLEYNNQKNSELSAPIFVSPKGEIFFPAFGVMMPSIDSSTPVNIMNNERYELAGCSGWSNSLNTIIATGVNGASMLIIKRLIKSPDAPGLGWQEMDIGGETPGEMFYMCMAKARKLTLLSIDGAPRIAPACAATKRAFVAWGDKFVAEYIPPPPPPPPIAPPPPRTSSPSSPSSTTVSTSPSLTSSPDPSKGDEGGKSKTTTLDGNQSEMKTIAIAGGVGGGAILISFIALILCVRHGNKKKKKSADQKDLPKEPAQDTCPKHSRRGSWSSDGEEVLKTRRSEYRSTTRPREKEYRSMTRPREKEYRSMAHPREEEYVDDFRNKESSSFLDEGSERDLVQAWHRQRQDSFSDTELRSSRQKGFSQRSEFSDSRARPRERDTVQALHRQRQDSLSDTELRSSRQKGFSRRSEYSDSRARPRERDEQVSTVGKYRTLANRRDPEDDDWDQPRQSPTRNETTIKKQRGSSRARPERQHSGFLNRQSPLEPEPSPTTQRSRYQNIESPQPRDPHFSNSRQIGLQFGYIQPNDPQFISDTSSSQYINSHFDEALLPPESQFDHISNHDSQYMPILQRRGPQDDVPLYFNPNFDTPQPGNPQIGGSQRATIFSHRNPSTSRGPKSSQWPLHRNASNAVPRGNAYP</sequence>
<evidence type="ECO:0000256" key="2">
    <source>
        <dbReference type="SAM" id="Phobius"/>
    </source>
</evidence>
<keyword evidence="3" id="KW-0732">Signal</keyword>
<feature type="region of interest" description="Disordered" evidence="1">
    <location>
        <begin position="722"/>
        <end position="777"/>
    </location>
</feature>